<feature type="domain" description="Solute-binding protein family 3/N-terminal" evidence="3">
    <location>
        <begin position="39"/>
        <end position="281"/>
    </location>
</feature>
<proteinExistence type="predicted"/>
<name>A0A5J6MQX9_9PROT</name>
<feature type="chain" id="PRO_5023889234" evidence="2">
    <location>
        <begin position="29"/>
        <end position="289"/>
    </location>
</feature>
<dbReference type="PANTHER" id="PTHR35936:SF19">
    <property type="entry name" value="AMINO-ACID-BINDING PROTEIN YXEM-RELATED"/>
    <property type="match status" value="1"/>
</dbReference>
<feature type="signal peptide" evidence="2">
    <location>
        <begin position="1"/>
        <end position="28"/>
    </location>
</feature>
<evidence type="ECO:0000259" key="3">
    <source>
        <dbReference type="SMART" id="SM00062"/>
    </source>
</evidence>
<evidence type="ECO:0000313" key="5">
    <source>
        <dbReference type="Proteomes" id="UP000325797"/>
    </source>
</evidence>
<dbReference type="EMBL" id="CP042582">
    <property type="protein sequence ID" value="QEX20092.1"/>
    <property type="molecule type" value="Genomic_DNA"/>
</dbReference>
<dbReference type="KEGG" id="hadh:FRZ61_00060"/>
<sequence>MKLKRFLLRLALSLIVLAGLSTSFSARAETLAELRAGGTLRVGVGIMGLKPYIWQNPDGSYTGLEHDILQYVLKEIGVPKYEYVLTEWQTLIPGLKSDRWDIIMSGLGFNQERLGVGGIAFAHPHLLYVDYVIVRKDSPIQKLEDLKGKTVASVLGSMDSLNAHNLKDAGKIGEVQDFNGWGEPFIALRNQQVDAVIIDQMTYLGQVAELQDLRLVGEPMPYQPKPEWAEAESKADYKLGAAGIILRSDDVELKEAIDKAIDKMFADGTHEALLKKYGAWDPSQANPMK</sequence>
<accession>A0A5J6MQX9</accession>
<dbReference type="SUPFAM" id="SSF53850">
    <property type="entry name" value="Periplasmic binding protein-like II"/>
    <property type="match status" value="1"/>
</dbReference>
<keyword evidence="5" id="KW-1185">Reference proteome</keyword>
<evidence type="ECO:0000256" key="2">
    <source>
        <dbReference type="SAM" id="SignalP"/>
    </source>
</evidence>
<dbReference type="SMART" id="SM00062">
    <property type="entry name" value="PBPb"/>
    <property type="match status" value="1"/>
</dbReference>
<dbReference type="AlphaFoldDB" id="A0A5J6MQX9"/>
<gene>
    <name evidence="4" type="ORF">FRZ61_00060</name>
</gene>
<dbReference type="Pfam" id="PF00497">
    <property type="entry name" value="SBP_bac_3"/>
    <property type="match status" value="1"/>
</dbReference>
<dbReference type="RefSeq" id="WP_225309023.1">
    <property type="nucleotide sequence ID" value="NZ_CP042582.1"/>
</dbReference>
<reference evidence="4 5" key="1">
    <citation type="submission" date="2019-08" db="EMBL/GenBank/DDBJ databases">
        <title>Hyperibacter terrae gen. nov., sp. nov. and Hyperibacter viscosus sp. nov., two new members in the family Rhodospirillaceae isolated from the rhizosphere of Hypericum perforatum.</title>
        <authorList>
            <person name="Noviana Z."/>
        </authorList>
    </citation>
    <scope>NUCLEOTIDE SEQUENCE [LARGE SCALE GENOMIC DNA]</scope>
    <source>
        <strain evidence="4 5">R5959</strain>
    </source>
</reference>
<dbReference type="Gene3D" id="3.40.190.10">
    <property type="entry name" value="Periplasmic binding protein-like II"/>
    <property type="match status" value="2"/>
</dbReference>
<keyword evidence="1 2" id="KW-0732">Signal</keyword>
<dbReference type="CDD" id="cd13530">
    <property type="entry name" value="PBP2_peptides_like"/>
    <property type="match status" value="1"/>
</dbReference>
<dbReference type="InterPro" id="IPR001638">
    <property type="entry name" value="Solute-binding_3/MltF_N"/>
</dbReference>
<organism evidence="4 5">
    <name type="scientific">Hypericibacter adhaerens</name>
    <dbReference type="NCBI Taxonomy" id="2602016"/>
    <lineage>
        <taxon>Bacteria</taxon>
        <taxon>Pseudomonadati</taxon>
        <taxon>Pseudomonadota</taxon>
        <taxon>Alphaproteobacteria</taxon>
        <taxon>Rhodospirillales</taxon>
        <taxon>Dongiaceae</taxon>
        <taxon>Hypericibacter</taxon>
    </lineage>
</organism>
<evidence type="ECO:0000256" key="1">
    <source>
        <dbReference type="ARBA" id="ARBA00022729"/>
    </source>
</evidence>
<evidence type="ECO:0000313" key="4">
    <source>
        <dbReference type="EMBL" id="QEX20092.1"/>
    </source>
</evidence>
<dbReference type="Proteomes" id="UP000325797">
    <property type="component" value="Chromosome"/>
</dbReference>
<protein>
    <submittedName>
        <fullName evidence="4">Amino acid ABC transporter substrate-binding protein</fullName>
    </submittedName>
</protein>
<dbReference type="PANTHER" id="PTHR35936">
    <property type="entry name" value="MEMBRANE-BOUND LYTIC MUREIN TRANSGLYCOSYLASE F"/>
    <property type="match status" value="1"/>
</dbReference>